<dbReference type="InParanoid" id="G0MPN1"/>
<gene>
    <name evidence="2" type="ORF">CAEBREN_04085</name>
</gene>
<dbReference type="EMBL" id="GL379805">
    <property type="protein sequence ID" value="EGT39831.1"/>
    <property type="molecule type" value="Genomic_DNA"/>
</dbReference>
<dbReference type="STRING" id="135651.G0MPN1"/>
<accession>G0MPN1</accession>
<dbReference type="InterPro" id="IPR009497">
    <property type="entry name" value="Regulator_protein_PHA-1"/>
</dbReference>
<dbReference type="AlphaFoldDB" id="G0MPN1"/>
<dbReference type="Proteomes" id="UP000008068">
    <property type="component" value="Unassembled WGS sequence"/>
</dbReference>
<dbReference type="FunCoup" id="G0MPN1">
    <property type="interactions" value="282"/>
</dbReference>
<dbReference type="Pfam" id="PF06542">
    <property type="entry name" value="PHA-1"/>
    <property type="match status" value="1"/>
</dbReference>
<keyword evidence="3" id="KW-1185">Reference proteome</keyword>
<protein>
    <submittedName>
        <fullName evidence="2">Uncharacterized protein</fullName>
    </submittedName>
</protein>
<feature type="region of interest" description="Disordered" evidence="1">
    <location>
        <begin position="359"/>
        <end position="410"/>
    </location>
</feature>
<feature type="compositionally biased region" description="Basic and acidic residues" evidence="1">
    <location>
        <begin position="365"/>
        <end position="375"/>
    </location>
</feature>
<sequence length="431" mass="49655">MFAQNFDSQHWENVFYNSRISEQLRVTTQNTDLIEKVFENQCILERILEYTSPDAMKKLKLRLVTKSFCSVILHRIRKQHCNVTMDIVAETAGDSFDGDDSGGNFDQFSTILVNGQRVNGRQVSLYFKFLKTVAKVQVRKLRVEKLMIPSVEERFALHNVIMDNLIKPDYKLLEEFVGMSHLCPHGCKKCAMMAESSKIYGPVQMDVMFFFIQEKPSKFETLHLNESFFLILADKCQLYCHTHEERLNWLNDDITSMFSCDNLVLSLENASATGRYSEIGGGGNGKLSHSFPREIFDIIIQKWNVKSVKLEFRDWDDNTPKYSSFGDYSDDFMKARFDVPFQETPMNKKYFLDFPTPRMDSSIGKPKEDRNRGETRSSVGTACELATGTTCCGEGSETRKQTREQEQSTRTWSIQAFLPPAKSFGSEEIHR</sequence>
<evidence type="ECO:0000256" key="1">
    <source>
        <dbReference type="SAM" id="MobiDB-lite"/>
    </source>
</evidence>
<proteinExistence type="predicted"/>
<reference evidence="3" key="1">
    <citation type="submission" date="2011-07" db="EMBL/GenBank/DDBJ databases">
        <authorList>
            <consortium name="Caenorhabditis brenneri Sequencing and Analysis Consortium"/>
            <person name="Wilson R.K."/>
        </authorList>
    </citation>
    <scope>NUCLEOTIDE SEQUENCE [LARGE SCALE GENOMIC DNA]</scope>
    <source>
        <strain evidence="3">PB2801</strain>
    </source>
</reference>
<name>G0MPN1_CAEBE</name>
<evidence type="ECO:0000313" key="2">
    <source>
        <dbReference type="EMBL" id="EGT39831.1"/>
    </source>
</evidence>
<dbReference type="eggNOG" id="ENOG502THGT">
    <property type="taxonomic scope" value="Eukaryota"/>
</dbReference>
<feature type="compositionally biased region" description="Basic and acidic residues" evidence="1">
    <location>
        <begin position="396"/>
        <end position="407"/>
    </location>
</feature>
<dbReference type="HOGENOM" id="CLU_636524_0_0_1"/>
<evidence type="ECO:0000313" key="3">
    <source>
        <dbReference type="Proteomes" id="UP000008068"/>
    </source>
</evidence>
<organism evidence="3">
    <name type="scientific">Caenorhabditis brenneri</name>
    <name type="common">Nematode worm</name>
    <dbReference type="NCBI Taxonomy" id="135651"/>
    <lineage>
        <taxon>Eukaryota</taxon>
        <taxon>Metazoa</taxon>
        <taxon>Ecdysozoa</taxon>
        <taxon>Nematoda</taxon>
        <taxon>Chromadorea</taxon>
        <taxon>Rhabditida</taxon>
        <taxon>Rhabditina</taxon>
        <taxon>Rhabditomorpha</taxon>
        <taxon>Rhabditoidea</taxon>
        <taxon>Rhabditidae</taxon>
        <taxon>Peloderinae</taxon>
        <taxon>Caenorhabditis</taxon>
    </lineage>
</organism>
<dbReference type="OrthoDB" id="5906500at2759"/>